<reference evidence="3 4" key="1">
    <citation type="journal article" date="2019" name="Int. J. Syst. Evol. Microbiol.">
        <title>The Global Catalogue of Microorganisms (GCM) 10K type strain sequencing project: providing services to taxonomists for standard genome sequencing and annotation.</title>
        <authorList>
            <consortium name="The Broad Institute Genomics Platform"/>
            <consortium name="The Broad Institute Genome Sequencing Center for Infectious Disease"/>
            <person name="Wu L."/>
            <person name="Ma J."/>
        </authorList>
    </citation>
    <scope>NUCLEOTIDE SEQUENCE [LARGE SCALE GENOMIC DNA]</scope>
    <source>
        <strain evidence="3 4">JCM 15481</strain>
    </source>
</reference>
<name>A0ABN2YUB4_9ACTN</name>
<evidence type="ECO:0000256" key="1">
    <source>
        <dbReference type="SAM" id="MobiDB-lite"/>
    </source>
</evidence>
<feature type="region of interest" description="Disordered" evidence="1">
    <location>
        <begin position="297"/>
        <end position="374"/>
    </location>
</feature>
<evidence type="ECO:0008006" key="5">
    <source>
        <dbReference type="Google" id="ProtNLM"/>
    </source>
</evidence>
<feature type="chain" id="PRO_5046451160" description="VCBS repeat-containing protein" evidence="2">
    <location>
        <begin position="20"/>
        <end position="483"/>
    </location>
</feature>
<feature type="region of interest" description="Disordered" evidence="1">
    <location>
        <begin position="408"/>
        <end position="430"/>
    </location>
</feature>
<dbReference type="Proteomes" id="UP001500443">
    <property type="component" value="Unassembled WGS sequence"/>
</dbReference>
<keyword evidence="4" id="KW-1185">Reference proteome</keyword>
<feature type="compositionally biased region" description="Basic and acidic residues" evidence="1">
    <location>
        <begin position="412"/>
        <end position="424"/>
    </location>
</feature>
<keyword evidence="2" id="KW-0732">Signal</keyword>
<dbReference type="EMBL" id="BAAAPF010000146">
    <property type="protein sequence ID" value="GAA2132576.1"/>
    <property type="molecule type" value="Genomic_DNA"/>
</dbReference>
<gene>
    <name evidence="3" type="ORF">GCM10009802_40950</name>
</gene>
<accession>A0ABN2YUB4</accession>
<proteinExistence type="predicted"/>
<dbReference type="RefSeq" id="WP_344291469.1">
    <property type="nucleotide sequence ID" value="NZ_BAAAPF010000146.1"/>
</dbReference>
<comment type="caution">
    <text evidence="3">The sequence shown here is derived from an EMBL/GenBank/DDBJ whole genome shotgun (WGS) entry which is preliminary data.</text>
</comment>
<feature type="compositionally biased region" description="Low complexity" evidence="1">
    <location>
        <begin position="29"/>
        <end position="38"/>
    </location>
</feature>
<evidence type="ECO:0000313" key="3">
    <source>
        <dbReference type="EMBL" id="GAA2132576.1"/>
    </source>
</evidence>
<dbReference type="SUPFAM" id="SSF69318">
    <property type="entry name" value="Integrin alpha N-terminal domain"/>
    <property type="match status" value="1"/>
</dbReference>
<dbReference type="Gene3D" id="2.130.10.130">
    <property type="entry name" value="Integrin alpha, N-terminal"/>
    <property type="match status" value="2"/>
</dbReference>
<evidence type="ECO:0000256" key="2">
    <source>
        <dbReference type="SAM" id="SignalP"/>
    </source>
</evidence>
<feature type="compositionally biased region" description="Gly residues" evidence="1">
    <location>
        <begin position="356"/>
        <end position="365"/>
    </location>
</feature>
<protein>
    <recommendedName>
        <fullName evidence="5">VCBS repeat-containing protein</fullName>
    </recommendedName>
</protein>
<evidence type="ECO:0000313" key="4">
    <source>
        <dbReference type="Proteomes" id="UP001500443"/>
    </source>
</evidence>
<sequence>MIRRATPSALVLSPLLVLAAACGGGAGDGTPSPAADGASRSGVPATRAPAPGEGSQDPDDLNGDGHRDLLVPVFLGADPETAAECVGVVYGSADGLDPAVHTVHRRAGLGLPDAPADLPGPARLSVDHVVTADLDDDGFPDFVATARGPGQAEGTGRERLHVSFGGPRRPVADPVTTAVHLPAGGQGVDSVVRGDFDGDGHHDLAAQQPGATGGRLAVLYGPFTRAGEPARVDTGLPYAEGTLVADRIDPSGEPRATSLLRRGEADGGQATNTLYPARPGEGLSGEVRELQLGSAHAFGDFDGDGSRDVAVGDDGGRNNEPGYGTEKPEVAGKATVYPGDGGGPAVLDLPGPPPGEGGSPYGPGGFAAADPDGDGRDGLLVSTYEDATLIDGVLLGGDERVSVLREGPARTADGRRTAAKDRNARPAGAADFDGDGGDELILNWAPDPLFALYGEKPTYWWITDGASSRDATAFTTTEFAPGP</sequence>
<dbReference type="PROSITE" id="PS51257">
    <property type="entry name" value="PROKAR_LIPOPROTEIN"/>
    <property type="match status" value="1"/>
</dbReference>
<feature type="region of interest" description="Disordered" evidence="1">
    <location>
        <begin position="26"/>
        <end position="67"/>
    </location>
</feature>
<feature type="region of interest" description="Disordered" evidence="1">
    <location>
        <begin position="247"/>
        <end position="282"/>
    </location>
</feature>
<dbReference type="PANTHER" id="PTHR46580">
    <property type="entry name" value="SENSOR KINASE-RELATED"/>
    <property type="match status" value="1"/>
</dbReference>
<organism evidence="3 4">
    <name type="scientific">Streptomyces synnematoformans</name>
    <dbReference type="NCBI Taxonomy" id="415721"/>
    <lineage>
        <taxon>Bacteria</taxon>
        <taxon>Bacillati</taxon>
        <taxon>Actinomycetota</taxon>
        <taxon>Actinomycetes</taxon>
        <taxon>Kitasatosporales</taxon>
        <taxon>Streptomycetaceae</taxon>
        <taxon>Streptomyces</taxon>
    </lineage>
</organism>
<dbReference type="InterPro" id="IPR028994">
    <property type="entry name" value="Integrin_alpha_N"/>
</dbReference>
<feature type="signal peptide" evidence="2">
    <location>
        <begin position="1"/>
        <end position="19"/>
    </location>
</feature>
<dbReference type="PANTHER" id="PTHR46580:SF4">
    <property type="entry name" value="ATP_GTP-BINDING PROTEIN"/>
    <property type="match status" value="1"/>
</dbReference>